<sequence length="212" mass="23483">MGQIVDIGRRIELVPMDSYFHDIAIALYQQHTTIGPSFLVHTYSRIEDVSQRIQFVVDAMQTLGGMELTESRLLRFPCGTDHQRACKRVFLEACKSDPMQLVESRPDTIFDKKANCDMTVLSYGNGRYQVTANGDESGKERRVSAITGGLIKLGDMITVDEKNSDQVAFPCGCSHDALVGLLLVRAPNVRAVAREQQMTASRGVLSSPSQQE</sequence>
<proteinExistence type="predicted"/>
<dbReference type="EMBL" id="UINC01079595">
    <property type="protein sequence ID" value="SVC21730.1"/>
    <property type="molecule type" value="Genomic_DNA"/>
</dbReference>
<evidence type="ECO:0000313" key="1">
    <source>
        <dbReference type="EMBL" id="SVC21730.1"/>
    </source>
</evidence>
<dbReference type="AlphaFoldDB" id="A0A382KB94"/>
<name>A0A382KB94_9ZZZZ</name>
<reference evidence="1" key="1">
    <citation type="submission" date="2018-05" db="EMBL/GenBank/DDBJ databases">
        <authorList>
            <person name="Lanie J.A."/>
            <person name="Ng W.-L."/>
            <person name="Kazmierczak K.M."/>
            <person name="Andrzejewski T.M."/>
            <person name="Davidsen T.M."/>
            <person name="Wayne K.J."/>
            <person name="Tettelin H."/>
            <person name="Glass J.I."/>
            <person name="Rusch D."/>
            <person name="Podicherti R."/>
            <person name="Tsui H.-C.T."/>
            <person name="Winkler M.E."/>
        </authorList>
    </citation>
    <scope>NUCLEOTIDE SEQUENCE</scope>
</reference>
<organism evidence="1">
    <name type="scientific">marine metagenome</name>
    <dbReference type="NCBI Taxonomy" id="408172"/>
    <lineage>
        <taxon>unclassified sequences</taxon>
        <taxon>metagenomes</taxon>
        <taxon>ecological metagenomes</taxon>
    </lineage>
</organism>
<protein>
    <submittedName>
        <fullName evidence="1">Uncharacterized protein</fullName>
    </submittedName>
</protein>
<accession>A0A382KB94</accession>
<gene>
    <name evidence="1" type="ORF">METZ01_LOCUS274584</name>
</gene>